<reference evidence="1" key="1">
    <citation type="submission" date="2013-05" db="EMBL/GenBank/DDBJ databases">
        <authorList>
            <person name="Yim A.K.Y."/>
            <person name="Chan T.F."/>
            <person name="Ji K.M."/>
            <person name="Liu X.Y."/>
            <person name="Zhou J.W."/>
            <person name="Li R.Q."/>
            <person name="Yang K.Y."/>
            <person name="Li J."/>
            <person name="Li M."/>
            <person name="Law P.T.W."/>
            <person name="Wu Y.L."/>
            <person name="Cai Z.L."/>
            <person name="Qin H."/>
            <person name="Bao Y."/>
            <person name="Leung R.K.K."/>
            <person name="Ng P.K.S."/>
            <person name="Zou J."/>
            <person name="Zhong X.J."/>
            <person name="Ran P.X."/>
            <person name="Zhong N.S."/>
            <person name="Liu Z.G."/>
            <person name="Tsui S.K.W."/>
        </authorList>
    </citation>
    <scope>NUCLEOTIDE SEQUENCE</scope>
    <source>
        <strain evidence="1">Derf</strain>
        <tissue evidence="1">Whole organism</tissue>
    </source>
</reference>
<organism evidence="1 2">
    <name type="scientific">Dermatophagoides farinae</name>
    <name type="common">American house dust mite</name>
    <dbReference type="NCBI Taxonomy" id="6954"/>
    <lineage>
        <taxon>Eukaryota</taxon>
        <taxon>Metazoa</taxon>
        <taxon>Ecdysozoa</taxon>
        <taxon>Arthropoda</taxon>
        <taxon>Chelicerata</taxon>
        <taxon>Arachnida</taxon>
        <taxon>Acari</taxon>
        <taxon>Acariformes</taxon>
        <taxon>Sarcoptiformes</taxon>
        <taxon>Astigmata</taxon>
        <taxon>Psoroptidia</taxon>
        <taxon>Analgoidea</taxon>
        <taxon>Pyroglyphidae</taxon>
        <taxon>Dermatophagoidinae</taxon>
        <taxon>Dermatophagoides</taxon>
    </lineage>
</organism>
<evidence type="ECO:0000313" key="1">
    <source>
        <dbReference type="EMBL" id="KAH9522588.1"/>
    </source>
</evidence>
<dbReference type="Proteomes" id="UP000790347">
    <property type="component" value="Unassembled WGS sequence"/>
</dbReference>
<name>A0A922IB21_DERFA</name>
<dbReference type="AlphaFoldDB" id="A0A922IB21"/>
<accession>A0A922IB21</accession>
<comment type="caution">
    <text evidence="1">The sequence shown here is derived from an EMBL/GenBank/DDBJ whole genome shotgun (WGS) entry which is preliminary data.</text>
</comment>
<protein>
    <submittedName>
        <fullName evidence="1">Uncharacterized protein</fullName>
    </submittedName>
</protein>
<gene>
    <name evidence="1" type="ORF">DERF_006152</name>
</gene>
<reference evidence="1" key="2">
    <citation type="journal article" date="2022" name="Res Sq">
        <title>Comparative Genomics Reveals Insights into the Divergent Evolution of Astigmatic Mites and Household Pest Adaptations.</title>
        <authorList>
            <person name="Xiong Q."/>
            <person name="Wan A.T.-Y."/>
            <person name="Liu X.-Y."/>
            <person name="Fung C.S.-H."/>
            <person name="Xiao X."/>
            <person name="Malainual N."/>
            <person name="Hou J."/>
            <person name="Wang L."/>
            <person name="Wang M."/>
            <person name="Yang K."/>
            <person name="Cui Y."/>
            <person name="Leung E."/>
            <person name="Nong W."/>
            <person name="Shin S.-K."/>
            <person name="Au S."/>
            <person name="Jeong K.Y."/>
            <person name="Chew F.T."/>
            <person name="Hui J."/>
            <person name="Leung T.F."/>
            <person name="Tungtrongchitr A."/>
            <person name="Zhong N."/>
            <person name="Liu Z."/>
            <person name="Tsui S."/>
        </authorList>
    </citation>
    <scope>NUCLEOTIDE SEQUENCE</scope>
    <source>
        <strain evidence="1">Derf</strain>
        <tissue evidence="1">Whole organism</tissue>
    </source>
</reference>
<keyword evidence="2" id="KW-1185">Reference proteome</keyword>
<proteinExistence type="predicted"/>
<sequence>MTNNIYTSSIHQLYIYSKYDNIQEEEEEEKIFWATPKSTLEYQNNIYNNVMQLEIQAEFLPENQNE</sequence>
<evidence type="ECO:0000313" key="2">
    <source>
        <dbReference type="Proteomes" id="UP000790347"/>
    </source>
</evidence>
<dbReference type="EMBL" id="ASGP02000002">
    <property type="protein sequence ID" value="KAH9522588.1"/>
    <property type="molecule type" value="Genomic_DNA"/>
</dbReference>